<dbReference type="AlphaFoldDB" id="A0A8J2NK32"/>
<dbReference type="Proteomes" id="UP000708208">
    <property type="component" value="Unassembled WGS sequence"/>
</dbReference>
<evidence type="ECO:0000313" key="1">
    <source>
        <dbReference type="EMBL" id="CAG7673064.1"/>
    </source>
</evidence>
<gene>
    <name evidence="1" type="ORF">AFUS01_LOCUS2149</name>
</gene>
<protein>
    <submittedName>
        <fullName evidence="1">Uncharacterized protein</fullName>
    </submittedName>
</protein>
<dbReference type="EMBL" id="CAJVCH010012194">
    <property type="protein sequence ID" value="CAG7673064.1"/>
    <property type="molecule type" value="Genomic_DNA"/>
</dbReference>
<evidence type="ECO:0000313" key="2">
    <source>
        <dbReference type="Proteomes" id="UP000708208"/>
    </source>
</evidence>
<sequence length="17" mass="1980">ENNLKKFDIPCGNLFDI</sequence>
<reference evidence="1" key="1">
    <citation type="submission" date="2021-06" db="EMBL/GenBank/DDBJ databases">
        <authorList>
            <person name="Hodson N. C."/>
            <person name="Mongue J. A."/>
            <person name="Jaron S. K."/>
        </authorList>
    </citation>
    <scope>NUCLEOTIDE SEQUENCE</scope>
</reference>
<accession>A0A8J2NK32</accession>
<name>A0A8J2NK32_9HEXA</name>
<organism evidence="1 2">
    <name type="scientific">Allacma fusca</name>
    <dbReference type="NCBI Taxonomy" id="39272"/>
    <lineage>
        <taxon>Eukaryota</taxon>
        <taxon>Metazoa</taxon>
        <taxon>Ecdysozoa</taxon>
        <taxon>Arthropoda</taxon>
        <taxon>Hexapoda</taxon>
        <taxon>Collembola</taxon>
        <taxon>Symphypleona</taxon>
        <taxon>Sminthuridae</taxon>
        <taxon>Allacma</taxon>
    </lineage>
</organism>
<feature type="non-terminal residue" evidence="1">
    <location>
        <position position="1"/>
    </location>
</feature>
<proteinExistence type="predicted"/>
<comment type="caution">
    <text evidence="1">The sequence shown here is derived from an EMBL/GenBank/DDBJ whole genome shotgun (WGS) entry which is preliminary data.</text>
</comment>
<keyword evidence="2" id="KW-1185">Reference proteome</keyword>